<name>A0A6G1HLK8_9PEZI</name>
<organism evidence="1 2">
    <name type="scientific">Trichodelitschia bisporula</name>
    <dbReference type="NCBI Taxonomy" id="703511"/>
    <lineage>
        <taxon>Eukaryota</taxon>
        <taxon>Fungi</taxon>
        <taxon>Dikarya</taxon>
        <taxon>Ascomycota</taxon>
        <taxon>Pezizomycotina</taxon>
        <taxon>Dothideomycetes</taxon>
        <taxon>Dothideomycetes incertae sedis</taxon>
        <taxon>Phaeotrichales</taxon>
        <taxon>Phaeotrichaceae</taxon>
        <taxon>Trichodelitschia</taxon>
    </lineage>
</organism>
<dbReference type="Proteomes" id="UP000799640">
    <property type="component" value="Unassembled WGS sequence"/>
</dbReference>
<proteinExistence type="predicted"/>
<accession>A0A6G1HLK8</accession>
<dbReference type="EMBL" id="ML996706">
    <property type="protein sequence ID" value="KAF2396717.1"/>
    <property type="molecule type" value="Genomic_DNA"/>
</dbReference>
<sequence length="76" mass="8499">MNGVTIIVLFVVLPLLLLFIYLALSSCLGDSLRRRDSVRPATFGTIYARSLAAGQGGWEQIEMQDVVNRDDHERGY</sequence>
<evidence type="ECO:0000313" key="2">
    <source>
        <dbReference type="Proteomes" id="UP000799640"/>
    </source>
</evidence>
<dbReference type="AlphaFoldDB" id="A0A6G1HLK8"/>
<protein>
    <submittedName>
        <fullName evidence="1">Uncharacterized protein</fullName>
    </submittedName>
</protein>
<reference evidence="1" key="1">
    <citation type="journal article" date="2020" name="Stud. Mycol.">
        <title>101 Dothideomycetes genomes: a test case for predicting lifestyles and emergence of pathogens.</title>
        <authorList>
            <person name="Haridas S."/>
            <person name="Albert R."/>
            <person name="Binder M."/>
            <person name="Bloem J."/>
            <person name="Labutti K."/>
            <person name="Salamov A."/>
            <person name="Andreopoulos B."/>
            <person name="Baker S."/>
            <person name="Barry K."/>
            <person name="Bills G."/>
            <person name="Bluhm B."/>
            <person name="Cannon C."/>
            <person name="Castanera R."/>
            <person name="Culley D."/>
            <person name="Daum C."/>
            <person name="Ezra D."/>
            <person name="Gonzalez J."/>
            <person name="Henrissat B."/>
            <person name="Kuo A."/>
            <person name="Liang C."/>
            <person name="Lipzen A."/>
            <person name="Lutzoni F."/>
            <person name="Magnuson J."/>
            <person name="Mondo S."/>
            <person name="Nolan M."/>
            <person name="Ohm R."/>
            <person name="Pangilinan J."/>
            <person name="Park H.-J."/>
            <person name="Ramirez L."/>
            <person name="Alfaro M."/>
            <person name="Sun H."/>
            <person name="Tritt A."/>
            <person name="Yoshinaga Y."/>
            <person name="Zwiers L.-H."/>
            <person name="Turgeon B."/>
            <person name="Goodwin S."/>
            <person name="Spatafora J."/>
            <person name="Crous P."/>
            <person name="Grigoriev I."/>
        </authorList>
    </citation>
    <scope>NUCLEOTIDE SEQUENCE</scope>
    <source>
        <strain evidence="1">CBS 262.69</strain>
    </source>
</reference>
<keyword evidence="2" id="KW-1185">Reference proteome</keyword>
<dbReference type="OrthoDB" id="5391288at2759"/>
<gene>
    <name evidence="1" type="ORF">EJ06DRAFT_559829</name>
</gene>
<evidence type="ECO:0000313" key="1">
    <source>
        <dbReference type="EMBL" id="KAF2396717.1"/>
    </source>
</evidence>